<dbReference type="EMBL" id="MT631217">
    <property type="protein sequence ID" value="QNO46794.1"/>
    <property type="molecule type" value="Genomic_DNA"/>
</dbReference>
<sequence>MNRDDLQDLALIRCRDAHVLLENGNYEGSHYLCGYVVECGLKACIAKQTRLHDFPDKKVVNASYSHKLEDLVKIAALGPKFDDELKSNPDFTDNWNTVKDWSEASRYEKHTGKEAQDLYSAIADGTHGVLQWIKRH</sequence>
<organism evidence="1">
    <name type="scientific">Candidatus Methanogaster sp. ANME-2c ERB4</name>
    <dbReference type="NCBI Taxonomy" id="2759911"/>
    <lineage>
        <taxon>Archaea</taxon>
        <taxon>Methanobacteriati</taxon>
        <taxon>Methanobacteriota</taxon>
        <taxon>Stenosarchaea group</taxon>
        <taxon>Methanomicrobia</taxon>
        <taxon>Methanosarcinales</taxon>
        <taxon>ANME-2 cluster</taxon>
        <taxon>Candidatus Methanogasteraceae</taxon>
        <taxon>Candidatus Methanogaster</taxon>
    </lineage>
</organism>
<proteinExistence type="predicted"/>
<gene>
    <name evidence="1" type="ORF">DEIDBPHB_00043</name>
</gene>
<name>A0A7G9YFL0_9EURY</name>
<protein>
    <submittedName>
        <fullName evidence="1">Uncharacterized protein</fullName>
    </submittedName>
</protein>
<reference evidence="1" key="1">
    <citation type="submission" date="2020-06" db="EMBL/GenBank/DDBJ databases">
        <title>Unique genomic features of the anaerobic methanotrophic archaea.</title>
        <authorList>
            <person name="Chadwick G.L."/>
            <person name="Skennerton C.T."/>
            <person name="Laso-Perez R."/>
            <person name="Leu A.O."/>
            <person name="Speth D.R."/>
            <person name="Yu H."/>
            <person name="Morgan-Lang C."/>
            <person name="Hatzenpichler R."/>
            <person name="Goudeau D."/>
            <person name="Malmstrom R."/>
            <person name="Brazelton W.J."/>
            <person name="Woyke T."/>
            <person name="Hallam S.J."/>
            <person name="Tyson G.W."/>
            <person name="Wegener G."/>
            <person name="Boetius A."/>
            <person name="Orphan V."/>
        </authorList>
    </citation>
    <scope>NUCLEOTIDE SEQUENCE</scope>
</reference>
<evidence type="ECO:0000313" key="1">
    <source>
        <dbReference type="EMBL" id="QNO46794.1"/>
    </source>
</evidence>
<dbReference type="Gene3D" id="1.20.120.330">
    <property type="entry name" value="Nucleotidyltransferases domain 2"/>
    <property type="match status" value="1"/>
</dbReference>
<accession>A0A7G9YFL0</accession>
<dbReference type="AlphaFoldDB" id="A0A7G9YFL0"/>